<dbReference type="CDD" id="cd00082">
    <property type="entry name" value="HisKA"/>
    <property type="match status" value="1"/>
</dbReference>
<proteinExistence type="predicted"/>
<dbReference type="InterPro" id="IPR036097">
    <property type="entry name" value="HisK_dim/P_sf"/>
</dbReference>
<dbReference type="GO" id="GO:0000155">
    <property type="term" value="F:phosphorelay sensor kinase activity"/>
    <property type="evidence" value="ECO:0007669"/>
    <property type="project" value="InterPro"/>
</dbReference>
<dbReference type="SUPFAM" id="SSF47384">
    <property type="entry name" value="Homodimeric domain of signal transducing histidine kinase"/>
    <property type="match status" value="1"/>
</dbReference>
<accession>A0A2H3P6N9</accession>
<name>A0A2H3P6N9_9BACT</name>
<keyword evidence="4" id="KW-1185">Reference proteome</keyword>
<dbReference type="EMBL" id="PDEP01000004">
    <property type="protein sequence ID" value="PEN08002.1"/>
    <property type="molecule type" value="Genomic_DNA"/>
</dbReference>
<dbReference type="OrthoDB" id="9803913at2"/>
<dbReference type="Gene3D" id="1.10.287.130">
    <property type="match status" value="1"/>
</dbReference>
<comment type="caution">
    <text evidence="3">The sequence shown here is derived from an EMBL/GenBank/DDBJ whole genome shotgun (WGS) entry which is preliminary data.</text>
</comment>
<evidence type="ECO:0000313" key="4">
    <source>
        <dbReference type="Proteomes" id="UP000221024"/>
    </source>
</evidence>
<organism evidence="3 4">
    <name type="scientific">Longimonas halophila</name>
    <dbReference type="NCBI Taxonomy" id="1469170"/>
    <lineage>
        <taxon>Bacteria</taxon>
        <taxon>Pseudomonadati</taxon>
        <taxon>Rhodothermota</taxon>
        <taxon>Rhodothermia</taxon>
        <taxon>Rhodothermales</taxon>
        <taxon>Salisaetaceae</taxon>
        <taxon>Longimonas</taxon>
    </lineage>
</organism>
<dbReference type="RefSeq" id="WP_098061727.1">
    <property type="nucleotide sequence ID" value="NZ_PDEP01000004.1"/>
</dbReference>
<comment type="catalytic activity">
    <reaction evidence="1">
        <text>ATP + protein L-histidine = ADP + protein N-phospho-L-histidine.</text>
        <dbReference type="EC" id="2.7.13.3"/>
    </reaction>
</comment>
<evidence type="ECO:0000313" key="3">
    <source>
        <dbReference type="EMBL" id="PEN08002.1"/>
    </source>
</evidence>
<dbReference type="InterPro" id="IPR003661">
    <property type="entry name" value="HisK_dim/P_dom"/>
</dbReference>
<sequence length="331" mass="36225">MTPWQYALLNTMTGPALVCTPNATVQAWNDEAAQMLMPDVRDADAVQEQLHGTLLTQWIDADAWQQLQEAASTEAPTVIVQLGDAPRRMQATRIAPQGTPHWLVRNTTPPAPRPDPSHDLLRRLIESMRTPLASIRAAVETMQQYPQMGADAAAQFTDVIAGQGIRLTELIDDASTAYTAMYRTRRALEPMGGAALLTWTQTAVQEGTDVPVSTSQSPSALTVHLDPAMLRQGFAFVSDRFVHATRCTALTICVQRSDSVALLDLCAADGQTVTEARVERWKDATIPWGTTMMQLTLHALLDQHDAQLWVEQTETGGSALRFAFPVVPANE</sequence>
<dbReference type="AlphaFoldDB" id="A0A2H3P6N9"/>
<gene>
    <name evidence="3" type="ORF">CRI93_06050</name>
</gene>
<reference evidence="3 4" key="1">
    <citation type="submission" date="2017-10" db="EMBL/GenBank/DDBJ databases">
        <title>Draft genome of Longimonas halophila.</title>
        <authorList>
            <person name="Goh K.M."/>
            <person name="Shamsir M.S."/>
            <person name="Lim S.W."/>
        </authorList>
    </citation>
    <scope>NUCLEOTIDE SEQUENCE [LARGE SCALE GENOMIC DNA]</scope>
    <source>
        <strain evidence="3 4">KCTC 42399</strain>
    </source>
</reference>
<evidence type="ECO:0000256" key="2">
    <source>
        <dbReference type="ARBA" id="ARBA00012438"/>
    </source>
</evidence>
<evidence type="ECO:0000256" key="1">
    <source>
        <dbReference type="ARBA" id="ARBA00000085"/>
    </source>
</evidence>
<protein>
    <recommendedName>
        <fullName evidence="2">histidine kinase</fullName>
        <ecNumber evidence="2">2.7.13.3</ecNumber>
    </recommendedName>
</protein>
<dbReference type="EC" id="2.7.13.3" evidence="2"/>
<dbReference type="Proteomes" id="UP000221024">
    <property type="component" value="Unassembled WGS sequence"/>
</dbReference>